<dbReference type="PANTHER" id="PTHR43194">
    <property type="entry name" value="HYDROLASE ALPHA/BETA FOLD FAMILY"/>
    <property type="match status" value="1"/>
</dbReference>
<dbReference type="InterPro" id="IPR029058">
    <property type="entry name" value="AB_hydrolase_fold"/>
</dbReference>
<evidence type="ECO:0000313" key="2">
    <source>
        <dbReference type="EMBL" id="GAA3678661.1"/>
    </source>
</evidence>
<dbReference type="EMBL" id="BAABEO010000009">
    <property type="protein sequence ID" value="GAA3678661.1"/>
    <property type="molecule type" value="Genomic_DNA"/>
</dbReference>
<dbReference type="Gene3D" id="3.40.50.1820">
    <property type="entry name" value="alpha/beta hydrolase"/>
    <property type="match status" value="1"/>
</dbReference>
<dbReference type="RefSeq" id="WP_345149882.1">
    <property type="nucleotide sequence ID" value="NZ_BAABEO010000009.1"/>
</dbReference>
<dbReference type="Proteomes" id="UP001500752">
    <property type="component" value="Unassembled WGS sequence"/>
</dbReference>
<accession>A0ABP7C759</accession>
<gene>
    <name evidence="2" type="ORF">GCM10023081_16200</name>
</gene>
<evidence type="ECO:0000259" key="1">
    <source>
        <dbReference type="Pfam" id="PF12697"/>
    </source>
</evidence>
<protein>
    <submittedName>
        <fullName evidence="2">Alpha/beta fold hydrolase</fullName>
    </submittedName>
</protein>
<keyword evidence="3" id="KW-1185">Reference proteome</keyword>
<evidence type="ECO:0000313" key="3">
    <source>
        <dbReference type="Proteomes" id="UP001500752"/>
    </source>
</evidence>
<sequence length="270" mass="29451">MPWIDLLGNDIHYTDTGAGEPIVLVHGLGSTAACWEPFIAELSATNRVLAYDSYDHGFSSNSQRDGKLVDRADELEEFISRLGLERPIVFGQSMGSMTTLRWASRNPTRARALVACGMGWPLLAPTNDVASSLDPEERIWLGVGASFTQDWIDANPLEFARYIRIRSTAAAIEAARHPRAIAESQPGFFSDKPEDMAEVEAGLRGIASPVLFFAGDQESPAIFAAVKNAHSLIEGSRLVVVEGAAHNAYYQERDLLLESFREMTAPAPTA</sequence>
<reference evidence="3" key="1">
    <citation type="journal article" date="2019" name="Int. J. Syst. Evol. Microbiol.">
        <title>The Global Catalogue of Microorganisms (GCM) 10K type strain sequencing project: providing services to taxonomists for standard genome sequencing and annotation.</title>
        <authorList>
            <consortium name="The Broad Institute Genomics Platform"/>
            <consortium name="The Broad Institute Genome Sequencing Center for Infectious Disease"/>
            <person name="Wu L."/>
            <person name="Ma J."/>
        </authorList>
    </citation>
    <scope>NUCLEOTIDE SEQUENCE [LARGE SCALE GENOMIC DNA]</scope>
    <source>
        <strain evidence="3">JCM 30742</strain>
    </source>
</reference>
<feature type="domain" description="AB hydrolase-1" evidence="1">
    <location>
        <begin position="22"/>
        <end position="252"/>
    </location>
</feature>
<dbReference type="GO" id="GO:0016787">
    <property type="term" value="F:hydrolase activity"/>
    <property type="evidence" value="ECO:0007669"/>
    <property type="project" value="UniProtKB-KW"/>
</dbReference>
<dbReference type="InterPro" id="IPR050228">
    <property type="entry name" value="Carboxylesterase_BioH"/>
</dbReference>
<dbReference type="PANTHER" id="PTHR43194:SF2">
    <property type="entry name" value="PEROXISOMAL MEMBRANE PROTEIN LPX1"/>
    <property type="match status" value="1"/>
</dbReference>
<keyword evidence="2" id="KW-0378">Hydrolase</keyword>
<name>A0ABP7C759_9MICC</name>
<dbReference type="InterPro" id="IPR000073">
    <property type="entry name" value="AB_hydrolase_1"/>
</dbReference>
<proteinExistence type="predicted"/>
<organism evidence="2 3">
    <name type="scientific">Arthrobacter ginkgonis</name>
    <dbReference type="NCBI Taxonomy" id="1630594"/>
    <lineage>
        <taxon>Bacteria</taxon>
        <taxon>Bacillati</taxon>
        <taxon>Actinomycetota</taxon>
        <taxon>Actinomycetes</taxon>
        <taxon>Micrococcales</taxon>
        <taxon>Micrococcaceae</taxon>
        <taxon>Arthrobacter</taxon>
    </lineage>
</organism>
<dbReference type="Pfam" id="PF12697">
    <property type="entry name" value="Abhydrolase_6"/>
    <property type="match status" value="1"/>
</dbReference>
<comment type="caution">
    <text evidence="2">The sequence shown here is derived from an EMBL/GenBank/DDBJ whole genome shotgun (WGS) entry which is preliminary data.</text>
</comment>
<dbReference type="SUPFAM" id="SSF53474">
    <property type="entry name" value="alpha/beta-Hydrolases"/>
    <property type="match status" value="1"/>
</dbReference>